<accession>A0A3S5A361</accession>
<dbReference type="EMBL" id="CAAALY010009692">
    <property type="protein sequence ID" value="VEL10685.1"/>
    <property type="molecule type" value="Genomic_DNA"/>
</dbReference>
<proteinExistence type="predicted"/>
<protein>
    <submittedName>
        <fullName evidence="1">Uncharacterized protein</fullName>
    </submittedName>
</protein>
<evidence type="ECO:0000313" key="2">
    <source>
        <dbReference type="Proteomes" id="UP000784294"/>
    </source>
</evidence>
<evidence type="ECO:0000313" key="1">
    <source>
        <dbReference type="EMBL" id="VEL10685.1"/>
    </source>
</evidence>
<dbReference type="AlphaFoldDB" id="A0A3S5A361"/>
<organism evidence="1 2">
    <name type="scientific">Protopolystoma xenopodis</name>
    <dbReference type="NCBI Taxonomy" id="117903"/>
    <lineage>
        <taxon>Eukaryota</taxon>
        <taxon>Metazoa</taxon>
        <taxon>Spiralia</taxon>
        <taxon>Lophotrochozoa</taxon>
        <taxon>Platyhelminthes</taxon>
        <taxon>Monogenea</taxon>
        <taxon>Polyopisthocotylea</taxon>
        <taxon>Polystomatidea</taxon>
        <taxon>Polystomatidae</taxon>
        <taxon>Protopolystoma</taxon>
    </lineage>
</organism>
<name>A0A3S5A361_9PLAT</name>
<keyword evidence="2" id="KW-1185">Reference proteome</keyword>
<dbReference type="Proteomes" id="UP000784294">
    <property type="component" value="Unassembled WGS sequence"/>
</dbReference>
<gene>
    <name evidence="1" type="ORF">PXEA_LOCUS4125</name>
</gene>
<reference evidence="1" key="1">
    <citation type="submission" date="2018-11" db="EMBL/GenBank/DDBJ databases">
        <authorList>
            <consortium name="Pathogen Informatics"/>
        </authorList>
    </citation>
    <scope>NUCLEOTIDE SEQUENCE</scope>
</reference>
<comment type="caution">
    <text evidence="1">The sequence shown here is derived from an EMBL/GenBank/DDBJ whole genome shotgun (WGS) entry which is preliminary data.</text>
</comment>
<sequence>MTRFRADFVSFPLFTCPLRSDSGCVKAWDFCDPPIPPLPLLFFYRNNSETVACLLSTLPFHTAPPRGVSVRSLRLIGCD</sequence>